<proteinExistence type="predicted"/>
<name>A0A7G8Q2W6_9GAMM</name>
<protein>
    <recommendedName>
        <fullName evidence="4">DUF2189 domain-containing protein</fullName>
    </recommendedName>
</protein>
<gene>
    <name evidence="2" type="ORF">H8F01_19010</name>
</gene>
<organism evidence="2 3">
    <name type="scientific">Dyella telluris</name>
    <dbReference type="NCBI Taxonomy" id="2763498"/>
    <lineage>
        <taxon>Bacteria</taxon>
        <taxon>Pseudomonadati</taxon>
        <taxon>Pseudomonadota</taxon>
        <taxon>Gammaproteobacteria</taxon>
        <taxon>Lysobacterales</taxon>
        <taxon>Rhodanobacteraceae</taxon>
        <taxon>Dyella</taxon>
    </lineage>
</organism>
<evidence type="ECO:0000313" key="3">
    <source>
        <dbReference type="Proteomes" id="UP000515873"/>
    </source>
</evidence>
<feature type="transmembrane region" description="Helical" evidence="1">
    <location>
        <begin position="164"/>
        <end position="189"/>
    </location>
</feature>
<evidence type="ECO:0000313" key="2">
    <source>
        <dbReference type="EMBL" id="QNK01124.1"/>
    </source>
</evidence>
<keyword evidence="3" id="KW-1185">Reference proteome</keyword>
<dbReference type="RefSeq" id="WP_187056586.1">
    <property type="nucleotide sequence ID" value="NZ_CP060412.1"/>
</dbReference>
<keyword evidence="1" id="KW-0812">Transmembrane</keyword>
<keyword evidence="1" id="KW-1133">Transmembrane helix</keyword>
<evidence type="ECO:0000256" key="1">
    <source>
        <dbReference type="SAM" id="Phobius"/>
    </source>
</evidence>
<dbReference type="KEGG" id="dtl:H8F01_19010"/>
<dbReference type="EMBL" id="CP060412">
    <property type="protein sequence ID" value="QNK01124.1"/>
    <property type="molecule type" value="Genomic_DNA"/>
</dbReference>
<keyword evidence="1" id="KW-0472">Membrane</keyword>
<dbReference type="AlphaFoldDB" id="A0A7G8Q2W6"/>
<dbReference type="Proteomes" id="UP000515873">
    <property type="component" value="Chromosome"/>
</dbReference>
<reference evidence="2 3" key="1">
    <citation type="submission" date="2020-08" db="EMBL/GenBank/DDBJ databases">
        <title>Dyella sp. G9 isolated from forest soil.</title>
        <authorList>
            <person name="Fu J."/>
            <person name="Qiu L."/>
        </authorList>
    </citation>
    <scope>NUCLEOTIDE SEQUENCE [LARGE SCALE GENOMIC DNA]</scope>
    <source>
        <strain evidence="2 3">G9</strain>
    </source>
</reference>
<feature type="transmembrane region" description="Helical" evidence="1">
    <location>
        <begin position="118"/>
        <end position="144"/>
    </location>
</feature>
<feature type="transmembrane region" description="Helical" evidence="1">
    <location>
        <begin position="210"/>
        <end position="240"/>
    </location>
</feature>
<feature type="transmembrane region" description="Helical" evidence="1">
    <location>
        <begin position="52"/>
        <end position="73"/>
    </location>
</feature>
<evidence type="ECO:0008006" key="4">
    <source>
        <dbReference type="Google" id="ProtNLM"/>
    </source>
</evidence>
<sequence length="261" mass="28306">MARETQGTRLLTQGARSVASVVDHPVSVPPVYRATQWCVEGFRLWARHPFRLLVLSLLPLLVEALLQSIPWAGMLLSKLITPMFGMGVLFGLAHADQSGRLPWSSLFYAWHPGMVRRALGLAAITAPAIFAMQQVLVAMMFGWPAVDVVLLGHAGAHPALVVNQVFRCLLILSGVPLSVLLGLAPFALLDGATPWRACTQSARIVWRNGGAFTAFGVIQLLGFAAMLLLPWGMLLIVLLLPWSSASVWLAWQDVDASARDA</sequence>
<accession>A0A7G8Q2W6</accession>